<dbReference type="Proteomes" id="UP000244900">
    <property type="component" value="Chromosome"/>
</dbReference>
<protein>
    <submittedName>
        <fullName evidence="2">Uncharacterized protein</fullName>
    </submittedName>
</protein>
<reference evidence="2 3" key="1">
    <citation type="submission" date="2018-05" db="EMBL/GenBank/DDBJ databases">
        <title>Complete genome sequence of sponge-derived Streptomyces sp. HNM0039.</title>
        <authorList>
            <person name="Huang X."/>
            <person name="Zhou S."/>
        </authorList>
    </citation>
    <scope>NUCLEOTIDE SEQUENCE [LARGE SCALE GENOMIC DNA]</scope>
    <source>
        <strain evidence="2 3">HNM0039</strain>
    </source>
</reference>
<dbReference type="KEGG" id="stir:DDW44_06525"/>
<gene>
    <name evidence="2" type="ORF">DDW44_06525</name>
</gene>
<keyword evidence="3" id="KW-1185">Reference proteome</keyword>
<feature type="compositionally biased region" description="Basic and acidic residues" evidence="1">
    <location>
        <begin position="26"/>
        <end position="44"/>
    </location>
</feature>
<organism evidence="2 3">
    <name type="scientific">Streptomyces tirandamycinicus</name>
    <dbReference type="NCBI Taxonomy" id="2174846"/>
    <lineage>
        <taxon>Bacteria</taxon>
        <taxon>Bacillati</taxon>
        <taxon>Actinomycetota</taxon>
        <taxon>Actinomycetes</taxon>
        <taxon>Kitasatosporales</taxon>
        <taxon>Streptomycetaceae</taxon>
        <taxon>Streptomyces</taxon>
    </lineage>
</organism>
<evidence type="ECO:0000256" key="1">
    <source>
        <dbReference type="SAM" id="MobiDB-lite"/>
    </source>
</evidence>
<feature type="compositionally biased region" description="Basic residues" evidence="1">
    <location>
        <begin position="76"/>
        <end position="85"/>
    </location>
</feature>
<name>A0A2S1SQ08_9ACTN</name>
<dbReference type="AlphaFoldDB" id="A0A2S1SQ08"/>
<accession>A0A2S1SQ08</accession>
<feature type="compositionally biased region" description="Low complexity" evidence="1">
    <location>
        <begin position="8"/>
        <end position="23"/>
    </location>
</feature>
<dbReference type="EMBL" id="CP029188">
    <property type="protein sequence ID" value="AWI28479.1"/>
    <property type="molecule type" value="Genomic_DNA"/>
</dbReference>
<feature type="region of interest" description="Disordered" evidence="1">
    <location>
        <begin position="1"/>
        <end position="85"/>
    </location>
</feature>
<evidence type="ECO:0000313" key="2">
    <source>
        <dbReference type="EMBL" id="AWI28479.1"/>
    </source>
</evidence>
<sequence>MAPGNRVGRPVPTAAARGAGTRAHGQRGDGRTAGRGDGRGDRRTAGRGRRTQRMTRAAGRGERVRQGGAAGGRLSRPAKRSCRRR</sequence>
<proteinExistence type="predicted"/>
<evidence type="ECO:0000313" key="3">
    <source>
        <dbReference type="Proteomes" id="UP000244900"/>
    </source>
</evidence>